<gene>
    <name evidence="1" type="ORF">L1987_15651</name>
</gene>
<accession>A0ACB9J9N3</accession>
<dbReference type="EMBL" id="CM042022">
    <property type="protein sequence ID" value="KAI3815967.1"/>
    <property type="molecule type" value="Genomic_DNA"/>
</dbReference>
<protein>
    <submittedName>
        <fullName evidence="1">Uncharacterized protein</fullName>
    </submittedName>
</protein>
<comment type="caution">
    <text evidence="1">The sequence shown here is derived from an EMBL/GenBank/DDBJ whole genome shotgun (WGS) entry which is preliminary data.</text>
</comment>
<dbReference type="Proteomes" id="UP001056120">
    <property type="component" value="Linkage Group LG05"/>
</dbReference>
<reference evidence="2" key="1">
    <citation type="journal article" date="2022" name="Mol. Ecol. Resour.">
        <title>The genomes of chicory, endive, great burdock and yacon provide insights into Asteraceae palaeo-polyploidization history and plant inulin production.</title>
        <authorList>
            <person name="Fan W."/>
            <person name="Wang S."/>
            <person name="Wang H."/>
            <person name="Wang A."/>
            <person name="Jiang F."/>
            <person name="Liu H."/>
            <person name="Zhao H."/>
            <person name="Xu D."/>
            <person name="Zhang Y."/>
        </authorList>
    </citation>
    <scope>NUCLEOTIDE SEQUENCE [LARGE SCALE GENOMIC DNA]</scope>
    <source>
        <strain evidence="2">cv. Yunnan</strain>
    </source>
</reference>
<name>A0ACB9J9N3_9ASTR</name>
<evidence type="ECO:0000313" key="2">
    <source>
        <dbReference type="Proteomes" id="UP001056120"/>
    </source>
</evidence>
<keyword evidence="2" id="KW-1185">Reference proteome</keyword>
<reference evidence="1 2" key="2">
    <citation type="journal article" date="2022" name="Mol. Ecol. Resour.">
        <title>The genomes of chicory, endive, great burdock and yacon provide insights into Asteraceae paleo-polyploidization history and plant inulin production.</title>
        <authorList>
            <person name="Fan W."/>
            <person name="Wang S."/>
            <person name="Wang H."/>
            <person name="Wang A."/>
            <person name="Jiang F."/>
            <person name="Liu H."/>
            <person name="Zhao H."/>
            <person name="Xu D."/>
            <person name="Zhang Y."/>
        </authorList>
    </citation>
    <scope>NUCLEOTIDE SEQUENCE [LARGE SCALE GENOMIC DNA]</scope>
    <source>
        <strain evidence="2">cv. Yunnan</strain>
        <tissue evidence="1">Leaves</tissue>
    </source>
</reference>
<organism evidence="1 2">
    <name type="scientific">Smallanthus sonchifolius</name>
    <dbReference type="NCBI Taxonomy" id="185202"/>
    <lineage>
        <taxon>Eukaryota</taxon>
        <taxon>Viridiplantae</taxon>
        <taxon>Streptophyta</taxon>
        <taxon>Embryophyta</taxon>
        <taxon>Tracheophyta</taxon>
        <taxon>Spermatophyta</taxon>
        <taxon>Magnoliopsida</taxon>
        <taxon>eudicotyledons</taxon>
        <taxon>Gunneridae</taxon>
        <taxon>Pentapetalae</taxon>
        <taxon>asterids</taxon>
        <taxon>campanulids</taxon>
        <taxon>Asterales</taxon>
        <taxon>Asteraceae</taxon>
        <taxon>Asteroideae</taxon>
        <taxon>Heliantheae alliance</taxon>
        <taxon>Millerieae</taxon>
        <taxon>Smallanthus</taxon>
    </lineage>
</organism>
<sequence>MRLRWLIWLEFTDFSFWILKSLSSETDQEANLAVVSPGQLFTLVSLFNQYRLTQFRLKFNGYGAELFQPQTEPQEPVIPQQAQVQEPDIHEAEFIDPIVPDATKGGNADDESADSEETNSDDSDPDAERIRAAYNKKSESASGVSRRLKMMARKKNKTRGPPPDSCSLRKIKTDDSDKYYTPYDDLGPYVTKTKKAKVSRPKFVTKPSTTMIQEGMNFLNSLFPTTTTTIIVPTSSARVVALESVVCDITATNATQQQQLAAHWESSCKQDNLRARNDDDEDPNDTQGGSEHQIASSMPSATHVGESLAQGESGAGAGGGESDKGKEKQVVVTEIDVDVSIEDVKGDKNEKLDCLFNLDDMFIDDWDSDDEYVEIEFV</sequence>
<evidence type="ECO:0000313" key="1">
    <source>
        <dbReference type="EMBL" id="KAI3815967.1"/>
    </source>
</evidence>
<proteinExistence type="predicted"/>